<evidence type="ECO:0000256" key="7">
    <source>
        <dbReference type="ARBA" id="ARBA00025795"/>
    </source>
</evidence>
<accession>A0A8T9BSD5</accession>
<dbReference type="PANTHER" id="PTHR33577">
    <property type="entry name" value="STERIGMATOCYSTIN BIOSYNTHESIS PEROXIDASE STCC-RELATED"/>
    <property type="match status" value="1"/>
</dbReference>
<name>A0A8T9BSD5_9HELO</name>
<dbReference type="InterPro" id="IPR036851">
    <property type="entry name" value="Chloroperoxidase-like_sf"/>
</dbReference>
<keyword evidence="4" id="KW-0479">Metal-binding</keyword>
<comment type="similarity">
    <text evidence="7">Belongs to the chloroperoxidase family.</text>
</comment>
<evidence type="ECO:0000256" key="3">
    <source>
        <dbReference type="ARBA" id="ARBA00022617"/>
    </source>
</evidence>
<comment type="caution">
    <text evidence="10">The sequence shown here is derived from an EMBL/GenBank/DDBJ whole genome shotgun (WGS) entry which is preliminary data.</text>
</comment>
<evidence type="ECO:0000256" key="4">
    <source>
        <dbReference type="ARBA" id="ARBA00022723"/>
    </source>
</evidence>
<protein>
    <submittedName>
        <fullName evidence="10">Aromatic peroxygenase</fullName>
    </submittedName>
</protein>
<dbReference type="AlphaFoldDB" id="A0A8T9BSD5"/>
<evidence type="ECO:0000256" key="6">
    <source>
        <dbReference type="ARBA" id="ARBA00023004"/>
    </source>
</evidence>
<evidence type="ECO:0000313" key="11">
    <source>
        <dbReference type="Proteomes" id="UP000469558"/>
    </source>
</evidence>
<keyword evidence="11" id="KW-1185">Reference proteome</keyword>
<feature type="chain" id="PRO_5035730670" evidence="8">
    <location>
        <begin position="20"/>
        <end position="432"/>
    </location>
</feature>
<evidence type="ECO:0000256" key="5">
    <source>
        <dbReference type="ARBA" id="ARBA00023002"/>
    </source>
</evidence>
<dbReference type="Pfam" id="PF01328">
    <property type="entry name" value="Peroxidase_2"/>
    <property type="match status" value="1"/>
</dbReference>
<comment type="cofactor">
    <cofactor evidence="1">
        <name>heme b</name>
        <dbReference type="ChEBI" id="CHEBI:60344"/>
    </cofactor>
</comment>
<dbReference type="PANTHER" id="PTHR33577:SF1">
    <property type="entry name" value="HEME HALOPEROXIDASE FAMILY PROFILE DOMAIN-CONTAINING PROTEIN"/>
    <property type="match status" value="1"/>
</dbReference>
<keyword evidence="5" id="KW-0560">Oxidoreductase</keyword>
<dbReference type="OrthoDB" id="407298at2759"/>
<dbReference type="GO" id="GO:0004601">
    <property type="term" value="F:peroxidase activity"/>
    <property type="evidence" value="ECO:0007669"/>
    <property type="project" value="UniProtKB-KW"/>
</dbReference>
<feature type="domain" description="Heme haloperoxidase family profile" evidence="9">
    <location>
        <begin position="60"/>
        <end position="314"/>
    </location>
</feature>
<keyword evidence="6" id="KW-0408">Iron</keyword>
<sequence>MKYLFVGGAFAVLQIAVSAFPRVAQEAAFQLSRSVGAVPRNNEKSAVNFDPAAQLVDVKGAHAFTPPDFDAGDQRGPCPGLNSLANHNYLPHNGVASWTEIYNTTVSVFGLGEDIAAFLAVYGAIFDGNIVSLSPGYSIGGPTLLNEDVLGGLGLLGTPQGLSGSHNKYESDASACRYDLYTGGNDYKVDISRFQALYDLQSGAASPSYDLSVWTVHRKNMFLKSKNENPQFFYAPFAGVIASTGGFSFPPRMFSNKSAKYPDNGILDKEILKSFFAISGPDDNLTYTYGHEQIPANFYRRAIGNEYIFAEFLSDLNMFATYFPETISTGGNTGTVDSYAALDLGNLTGGVYNAATLLEGNNLACFVFESLLAAAPDVLKGGYSDPSGPMSTLLDNVNTLVGSYACPTIETLNEGQFASYPGADYASGGGVL</sequence>
<evidence type="ECO:0000259" key="9">
    <source>
        <dbReference type="PROSITE" id="PS51405"/>
    </source>
</evidence>
<dbReference type="Proteomes" id="UP000469558">
    <property type="component" value="Unassembled WGS sequence"/>
</dbReference>
<dbReference type="Gene3D" id="1.10.489.10">
    <property type="entry name" value="Chloroperoxidase-like"/>
    <property type="match status" value="1"/>
</dbReference>
<evidence type="ECO:0000256" key="2">
    <source>
        <dbReference type="ARBA" id="ARBA00022559"/>
    </source>
</evidence>
<dbReference type="InterPro" id="IPR000028">
    <property type="entry name" value="Chloroperoxidase"/>
</dbReference>
<feature type="signal peptide" evidence="8">
    <location>
        <begin position="1"/>
        <end position="19"/>
    </location>
</feature>
<keyword evidence="8" id="KW-0732">Signal</keyword>
<organism evidence="10 11">
    <name type="scientific">Lachnellula suecica</name>
    <dbReference type="NCBI Taxonomy" id="602035"/>
    <lineage>
        <taxon>Eukaryota</taxon>
        <taxon>Fungi</taxon>
        <taxon>Dikarya</taxon>
        <taxon>Ascomycota</taxon>
        <taxon>Pezizomycotina</taxon>
        <taxon>Leotiomycetes</taxon>
        <taxon>Helotiales</taxon>
        <taxon>Lachnaceae</taxon>
        <taxon>Lachnellula</taxon>
    </lineage>
</organism>
<evidence type="ECO:0000256" key="1">
    <source>
        <dbReference type="ARBA" id="ARBA00001970"/>
    </source>
</evidence>
<evidence type="ECO:0000313" key="10">
    <source>
        <dbReference type="EMBL" id="TVY58843.1"/>
    </source>
</evidence>
<evidence type="ECO:0000256" key="8">
    <source>
        <dbReference type="SAM" id="SignalP"/>
    </source>
</evidence>
<gene>
    <name evidence="10" type="primary">APO1_2</name>
    <name evidence="10" type="ORF">LSUE1_G008532</name>
</gene>
<dbReference type="PROSITE" id="PS51405">
    <property type="entry name" value="HEME_HALOPEROXIDASE"/>
    <property type="match status" value="1"/>
</dbReference>
<dbReference type="GO" id="GO:0046872">
    <property type="term" value="F:metal ion binding"/>
    <property type="evidence" value="ECO:0007669"/>
    <property type="project" value="UniProtKB-KW"/>
</dbReference>
<keyword evidence="3" id="KW-0349">Heme</keyword>
<dbReference type="EMBL" id="QGMK01002413">
    <property type="protein sequence ID" value="TVY58843.1"/>
    <property type="molecule type" value="Genomic_DNA"/>
</dbReference>
<proteinExistence type="inferred from homology"/>
<reference evidence="10 11" key="1">
    <citation type="submission" date="2018-05" db="EMBL/GenBank/DDBJ databases">
        <title>Genome sequencing and assembly of the regulated plant pathogen Lachnellula willkommii and related sister species for the development of diagnostic species identification markers.</title>
        <authorList>
            <person name="Giroux E."/>
            <person name="Bilodeau G."/>
        </authorList>
    </citation>
    <scope>NUCLEOTIDE SEQUENCE [LARGE SCALE GENOMIC DNA]</scope>
    <source>
        <strain evidence="10 11">CBS 268.59</strain>
    </source>
</reference>
<keyword evidence="2" id="KW-0575">Peroxidase</keyword>
<dbReference type="SUPFAM" id="SSF47571">
    <property type="entry name" value="Cloroperoxidase"/>
    <property type="match status" value="1"/>
</dbReference>